<reference evidence="2 3" key="1">
    <citation type="journal article" date="2015" name="Genome Biol. Evol.">
        <title>The genome of winter moth (Operophtera brumata) provides a genomic perspective on sexual dimorphism and phenology.</title>
        <authorList>
            <person name="Derks M.F."/>
            <person name="Smit S."/>
            <person name="Salis L."/>
            <person name="Schijlen E."/>
            <person name="Bossers A."/>
            <person name="Mateman C."/>
            <person name="Pijl A.S."/>
            <person name="de Ridder D."/>
            <person name="Groenen M.A."/>
            <person name="Visser M.E."/>
            <person name="Megens H.J."/>
        </authorList>
    </citation>
    <scope>NUCLEOTIDE SEQUENCE [LARGE SCALE GENOMIC DNA]</scope>
    <source>
        <strain evidence="2">WM2013NL</strain>
        <tissue evidence="2">Head and thorax</tissue>
    </source>
</reference>
<dbReference type="InterPro" id="IPR056178">
    <property type="entry name" value="CRF-BP_C"/>
</dbReference>
<protein>
    <submittedName>
        <fullName evidence="2">Putative corticotropin releasing hormone binding protein</fullName>
    </submittedName>
</protein>
<dbReference type="GO" id="GO:0051424">
    <property type="term" value="F:corticotropin-releasing hormone binding"/>
    <property type="evidence" value="ECO:0007669"/>
    <property type="project" value="InterPro"/>
</dbReference>
<dbReference type="InterPro" id="IPR008435">
    <property type="entry name" value="CRF-bd"/>
</dbReference>
<name>A0A0L7L893_OPEBR</name>
<evidence type="ECO:0000313" key="3">
    <source>
        <dbReference type="Proteomes" id="UP000037510"/>
    </source>
</evidence>
<evidence type="ECO:0000313" key="2">
    <source>
        <dbReference type="EMBL" id="KOB71554.1"/>
    </source>
</evidence>
<sequence length="276" mass="29399">MEWNCLQTCNVMLFGAEGVFTLRNHGETGNCSVLAVSPATVHVLDLNVGQSVRRGKGLEIETGTIHHNNYGETGNCSVLAVSPATVHVLDLNVGQSVRRGNGLETDTGTIHHNNYGETGNCSVLAVSPATVHVLDLNVVQSVRRGKGLETETGTIHHNNHGETGNCSVLAVSPATVHALDLNVGQSCTKRGLPDYVDIGGAGGLDHTKMEVLSNVCGLDSNEARRPLYIACEDSVVRLVSSGRYHNSVTLAFAPLPMEELEHADLLCGMNDMQIEK</sequence>
<feature type="domain" description="Corticotropin-releasing factor binding protein C-terminal" evidence="1">
    <location>
        <begin position="165"/>
        <end position="261"/>
    </location>
</feature>
<dbReference type="GO" id="GO:0005615">
    <property type="term" value="C:extracellular space"/>
    <property type="evidence" value="ECO:0007669"/>
    <property type="project" value="TreeGrafter"/>
</dbReference>
<dbReference type="PANTHER" id="PTHR10278">
    <property type="entry name" value="CORTICOTROPIN-RELEASING FACTOR-BINDING PROTEIN"/>
    <property type="match status" value="1"/>
</dbReference>
<dbReference type="GO" id="GO:0009755">
    <property type="term" value="P:hormone-mediated signaling pathway"/>
    <property type="evidence" value="ECO:0007669"/>
    <property type="project" value="TreeGrafter"/>
</dbReference>
<dbReference type="Pfam" id="PF23541">
    <property type="entry name" value="CRF-BP_C"/>
    <property type="match status" value="1"/>
</dbReference>
<dbReference type="STRING" id="104452.A0A0L7L893"/>
<dbReference type="PANTHER" id="PTHR10278:SF0">
    <property type="entry name" value="CORTICOTROPIN-RELEASING FACTOR-BINDING PROTEIN"/>
    <property type="match status" value="1"/>
</dbReference>
<keyword evidence="3" id="KW-1185">Reference proteome</keyword>
<evidence type="ECO:0000259" key="1">
    <source>
        <dbReference type="Pfam" id="PF23541"/>
    </source>
</evidence>
<gene>
    <name evidence="2" type="ORF">OBRU01_13456</name>
</gene>
<dbReference type="EMBL" id="JTDY01002373">
    <property type="protein sequence ID" value="KOB71554.1"/>
    <property type="molecule type" value="Genomic_DNA"/>
</dbReference>
<dbReference type="Proteomes" id="UP000037510">
    <property type="component" value="Unassembled WGS sequence"/>
</dbReference>
<dbReference type="AlphaFoldDB" id="A0A0L7L893"/>
<proteinExistence type="predicted"/>
<dbReference type="GO" id="GO:0051460">
    <property type="term" value="P:negative regulation of corticotropin secretion"/>
    <property type="evidence" value="ECO:0007669"/>
    <property type="project" value="TreeGrafter"/>
</dbReference>
<organism evidence="2 3">
    <name type="scientific">Operophtera brumata</name>
    <name type="common">Winter moth</name>
    <name type="synonym">Phalaena brumata</name>
    <dbReference type="NCBI Taxonomy" id="104452"/>
    <lineage>
        <taxon>Eukaryota</taxon>
        <taxon>Metazoa</taxon>
        <taxon>Ecdysozoa</taxon>
        <taxon>Arthropoda</taxon>
        <taxon>Hexapoda</taxon>
        <taxon>Insecta</taxon>
        <taxon>Pterygota</taxon>
        <taxon>Neoptera</taxon>
        <taxon>Endopterygota</taxon>
        <taxon>Lepidoptera</taxon>
        <taxon>Glossata</taxon>
        <taxon>Ditrysia</taxon>
        <taxon>Geometroidea</taxon>
        <taxon>Geometridae</taxon>
        <taxon>Larentiinae</taxon>
        <taxon>Operophtera</taxon>
    </lineage>
</organism>
<comment type="caution">
    <text evidence="2">The sequence shown here is derived from an EMBL/GenBank/DDBJ whole genome shotgun (WGS) entry which is preliminary data.</text>
</comment>
<accession>A0A0L7L893</accession>